<keyword evidence="4 5" id="KW-0472">Membrane</keyword>
<dbReference type="InterPro" id="IPR003339">
    <property type="entry name" value="ABC/ECF_trnsptr_transmembrane"/>
</dbReference>
<feature type="transmembrane region" description="Helical" evidence="5">
    <location>
        <begin position="47"/>
        <end position="68"/>
    </location>
</feature>
<sequence>MNPSLKLLLLLLISIEVSFTDRLTANVILAVILLGLLVSQRLKWRQLLWALCLPLIPGVAVMITLGAYSGHNWFLAWVMLSRFYVYVLAGSTLIFTTTNLELVRSLEQNAHLSSKFAYGTLAALNIFPTIRRSVSRIQVAGQMRGVTLHWWSPTLYFKAILAALRWSDQLAQAMEMHGFREGKARTAAETIIIRKRDWLILFVSLVILQGLLIAFP</sequence>
<feature type="transmembrane region" description="Helical" evidence="5">
    <location>
        <begin position="198"/>
        <end position="215"/>
    </location>
</feature>
<evidence type="ECO:0000256" key="1">
    <source>
        <dbReference type="ARBA" id="ARBA00004141"/>
    </source>
</evidence>
<proteinExistence type="predicted"/>
<dbReference type="EMBL" id="AZER01000014">
    <property type="protein sequence ID" value="KRL27672.1"/>
    <property type="molecule type" value="Genomic_DNA"/>
</dbReference>
<protein>
    <submittedName>
        <fullName evidence="6">ABC superfamily ATP binding cassette transporter permease protein</fullName>
    </submittedName>
</protein>
<evidence type="ECO:0000256" key="4">
    <source>
        <dbReference type="ARBA" id="ARBA00023136"/>
    </source>
</evidence>
<dbReference type="STRING" id="1423746.FD27_GL000412"/>
<feature type="transmembrane region" description="Helical" evidence="5">
    <location>
        <begin position="74"/>
        <end position="95"/>
    </location>
</feature>
<dbReference type="Proteomes" id="UP000051445">
    <property type="component" value="Unassembled WGS sequence"/>
</dbReference>
<dbReference type="GO" id="GO:0005886">
    <property type="term" value="C:plasma membrane"/>
    <property type="evidence" value="ECO:0007669"/>
    <property type="project" value="UniProtKB-ARBA"/>
</dbReference>
<evidence type="ECO:0000256" key="5">
    <source>
        <dbReference type="SAM" id="Phobius"/>
    </source>
</evidence>
<feature type="transmembrane region" description="Helical" evidence="5">
    <location>
        <begin position="20"/>
        <end position="38"/>
    </location>
</feature>
<dbReference type="Pfam" id="PF02361">
    <property type="entry name" value="CbiQ"/>
    <property type="match status" value="1"/>
</dbReference>
<evidence type="ECO:0000313" key="7">
    <source>
        <dbReference type="Proteomes" id="UP000051445"/>
    </source>
</evidence>
<keyword evidence="7" id="KW-1185">Reference proteome</keyword>
<gene>
    <name evidence="6" type="ORF">FD27_GL000412</name>
</gene>
<reference evidence="6 7" key="1">
    <citation type="journal article" date="2015" name="Genome Announc.">
        <title>Expanding the biotechnology potential of lactobacilli through comparative genomics of 213 strains and associated genera.</title>
        <authorList>
            <person name="Sun Z."/>
            <person name="Harris H.M."/>
            <person name="McCann A."/>
            <person name="Guo C."/>
            <person name="Argimon S."/>
            <person name="Zhang W."/>
            <person name="Yang X."/>
            <person name="Jeffery I.B."/>
            <person name="Cooney J.C."/>
            <person name="Kagawa T.F."/>
            <person name="Liu W."/>
            <person name="Song Y."/>
            <person name="Salvetti E."/>
            <person name="Wrobel A."/>
            <person name="Rasinkangas P."/>
            <person name="Parkhill J."/>
            <person name="Rea M.C."/>
            <person name="O'Sullivan O."/>
            <person name="Ritari J."/>
            <person name="Douillard F.P."/>
            <person name="Paul Ross R."/>
            <person name="Yang R."/>
            <person name="Briner A.E."/>
            <person name="Felis G.E."/>
            <person name="de Vos W.M."/>
            <person name="Barrangou R."/>
            <person name="Klaenhammer T.R."/>
            <person name="Caufield P.W."/>
            <person name="Cui Y."/>
            <person name="Zhang H."/>
            <person name="O'Toole P.W."/>
        </authorList>
    </citation>
    <scope>NUCLEOTIDE SEQUENCE [LARGE SCALE GENOMIC DNA]</scope>
    <source>
        <strain evidence="6 7">DSM 13145</strain>
    </source>
</reference>
<organism evidence="6 7">
    <name type="scientific">Limosilactobacillus frumenti DSM 13145</name>
    <dbReference type="NCBI Taxonomy" id="1423746"/>
    <lineage>
        <taxon>Bacteria</taxon>
        <taxon>Bacillati</taxon>
        <taxon>Bacillota</taxon>
        <taxon>Bacilli</taxon>
        <taxon>Lactobacillales</taxon>
        <taxon>Lactobacillaceae</taxon>
        <taxon>Limosilactobacillus</taxon>
    </lineage>
</organism>
<keyword evidence="3 5" id="KW-1133">Transmembrane helix</keyword>
<name>A0A0R1PGS0_9LACO</name>
<evidence type="ECO:0000256" key="2">
    <source>
        <dbReference type="ARBA" id="ARBA00022692"/>
    </source>
</evidence>
<comment type="caution">
    <text evidence="6">The sequence shown here is derived from an EMBL/GenBank/DDBJ whole genome shotgun (WGS) entry which is preliminary data.</text>
</comment>
<accession>A0A0R1PGS0</accession>
<dbReference type="OrthoDB" id="92887at2"/>
<dbReference type="RefSeq" id="WP_057749424.1">
    <property type="nucleotide sequence ID" value="NZ_AZER01000014.1"/>
</dbReference>
<dbReference type="CDD" id="cd16914">
    <property type="entry name" value="EcfT"/>
    <property type="match status" value="1"/>
</dbReference>
<keyword evidence="2 5" id="KW-0812">Transmembrane</keyword>
<evidence type="ECO:0000256" key="3">
    <source>
        <dbReference type="ARBA" id="ARBA00022989"/>
    </source>
</evidence>
<dbReference type="AlphaFoldDB" id="A0A0R1PGS0"/>
<dbReference type="PATRIC" id="fig|1423746.3.peg.420"/>
<comment type="subcellular location">
    <subcellularLocation>
        <location evidence="1">Membrane</location>
        <topology evidence="1">Multi-pass membrane protein</topology>
    </subcellularLocation>
</comment>
<evidence type="ECO:0000313" key="6">
    <source>
        <dbReference type="EMBL" id="KRL27672.1"/>
    </source>
</evidence>